<keyword evidence="2" id="KW-1185">Reference proteome</keyword>
<organism evidence="1 2">
    <name type="scientific">Irpex rosettiformis</name>
    <dbReference type="NCBI Taxonomy" id="378272"/>
    <lineage>
        <taxon>Eukaryota</taxon>
        <taxon>Fungi</taxon>
        <taxon>Dikarya</taxon>
        <taxon>Basidiomycota</taxon>
        <taxon>Agaricomycotina</taxon>
        <taxon>Agaricomycetes</taxon>
        <taxon>Polyporales</taxon>
        <taxon>Irpicaceae</taxon>
        <taxon>Irpex</taxon>
    </lineage>
</organism>
<protein>
    <submittedName>
        <fullName evidence="1">Uncharacterized protein</fullName>
    </submittedName>
</protein>
<evidence type="ECO:0000313" key="2">
    <source>
        <dbReference type="Proteomes" id="UP001055072"/>
    </source>
</evidence>
<sequence>MAGRRSSTKSTNTKTRKGRRRDRQTKSNNGSDVETPLAMASSPKRRSVPKVVLEPLSPQRRRQLRSAARAFVDEEALEDNERDKTSEDGEVDEENEEDKTFIDDASLRDNGDSSQESEIVLIDPPPQTPKGKAKASITRDLGEITDDSDEENVDLKTKPSKGKGKARVRRDDDEDVTAITKPSKGKAKVTVEYVEQKISRPGTSRRDDRTSPTVPIVDDLHNPFLNNDLVNPSSVAKSKDKRSPRKRTRVKEDLEENPSKRDDQGQDLVQETPVSKISRKMKSHTLEIEDPSSDRIPSSSKVARELSSFKPSSTPIVDQVSNVADPEHRKYMCGSLLDTYQGPLAPPVIWYFFG</sequence>
<name>A0ACB8TM57_9APHY</name>
<comment type="caution">
    <text evidence="1">The sequence shown here is derived from an EMBL/GenBank/DDBJ whole genome shotgun (WGS) entry which is preliminary data.</text>
</comment>
<proteinExistence type="predicted"/>
<dbReference type="EMBL" id="MU274998">
    <property type="protein sequence ID" value="KAI0083088.1"/>
    <property type="molecule type" value="Genomic_DNA"/>
</dbReference>
<reference evidence="1" key="1">
    <citation type="journal article" date="2021" name="Environ. Microbiol.">
        <title>Gene family expansions and transcriptome signatures uncover fungal adaptations to wood decay.</title>
        <authorList>
            <person name="Hage H."/>
            <person name="Miyauchi S."/>
            <person name="Viragh M."/>
            <person name="Drula E."/>
            <person name="Min B."/>
            <person name="Chaduli D."/>
            <person name="Navarro D."/>
            <person name="Favel A."/>
            <person name="Norest M."/>
            <person name="Lesage-Meessen L."/>
            <person name="Balint B."/>
            <person name="Merenyi Z."/>
            <person name="de Eugenio L."/>
            <person name="Morin E."/>
            <person name="Martinez A.T."/>
            <person name="Baldrian P."/>
            <person name="Stursova M."/>
            <person name="Martinez M.J."/>
            <person name="Novotny C."/>
            <person name="Magnuson J.K."/>
            <person name="Spatafora J.W."/>
            <person name="Maurice S."/>
            <person name="Pangilinan J."/>
            <person name="Andreopoulos W."/>
            <person name="LaButti K."/>
            <person name="Hundley H."/>
            <person name="Na H."/>
            <person name="Kuo A."/>
            <person name="Barry K."/>
            <person name="Lipzen A."/>
            <person name="Henrissat B."/>
            <person name="Riley R."/>
            <person name="Ahrendt S."/>
            <person name="Nagy L.G."/>
            <person name="Grigoriev I.V."/>
            <person name="Martin F."/>
            <person name="Rosso M.N."/>
        </authorList>
    </citation>
    <scope>NUCLEOTIDE SEQUENCE</scope>
    <source>
        <strain evidence="1">CBS 384.51</strain>
    </source>
</reference>
<accession>A0ACB8TM57</accession>
<dbReference type="Proteomes" id="UP001055072">
    <property type="component" value="Unassembled WGS sequence"/>
</dbReference>
<evidence type="ECO:0000313" key="1">
    <source>
        <dbReference type="EMBL" id="KAI0083088.1"/>
    </source>
</evidence>
<gene>
    <name evidence="1" type="ORF">BDY19DRAFT_998874</name>
</gene>